<comment type="caution">
    <text evidence="1">The sequence shown here is derived from an EMBL/GenBank/DDBJ whole genome shotgun (WGS) entry which is preliminary data.</text>
</comment>
<keyword evidence="2" id="KW-1185">Reference proteome</keyword>
<dbReference type="Proteomes" id="UP001055811">
    <property type="component" value="Linkage Group LG08"/>
</dbReference>
<sequence length="125" mass="13319">MLLQSQRNVDGDWMRWIGPVTMAIGGVGSLEQTTSTMAIGGAGYDPLILVASDQFYEDKDETSSESLLKSISLQSLFFGLRLEHHLISRVLQFIPTIGTSTTGVEETTRSCDWCGGAATTGSGGG</sequence>
<reference evidence="2" key="1">
    <citation type="journal article" date="2022" name="Mol. Ecol. Resour.">
        <title>The genomes of chicory, endive, great burdock and yacon provide insights into Asteraceae palaeo-polyploidization history and plant inulin production.</title>
        <authorList>
            <person name="Fan W."/>
            <person name="Wang S."/>
            <person name="Wang H."/>
            <person name="Wang A."/>
            <person name="Jiang F."/>
            <person name="Liu H."/>
            <person name="Zhao H."/>
            <person name="Xu D."/>
            <person name="Zhang Y."/>
        </authorList>
    </citation>
    <scope>NUCLEOTIDE SEQUENCE [LARGE SCALE GENOMIC DNA]</scope>
    <source>
        <strain evidence="2">cv. Punajuju</strain>
    </source>
</reference>
<reference evidence="1 2" key="2">
    <citation type="journal article" date="2022" name="Mol. Ecol. Resour.">
        <title>The genomes of chicory, endive, great burdock and yacon provide insights into Asteraceae paleo-polyploidization history and plant inulin production.</title>
        <authorList>
            <person name="Fan W."/>
            <person name="Wang S."/>
            <person name="Wang H."/>
            <person name="Wang A."/>
            <person name="Jiang F."/>
            <person name="Liu H."/>
            <person name="Zhao H."/>
            <person name="Xu D."/>
            <person name="Zhang Y."/>
        </authorList>
    </citation>
    <scope>NUCLEOTIDE SEQUENCE [LARGE SCALE GENOMIC DNA]</scope>
    <source>
        <strain evidence="2">cv. Punajuju</strain>
        <tissue evidence="1">Leaves</tissue>
    </source>
</reference>
<gene>
    <name evidence="1" type="ORF">L2E82_45218</name>
</gene>
<evidence type="ECO:0000313" key="2">
    <source>
        <dbReference type="Proteomes" id="UP001055811"/>
    </source>
</evidence>
<accession>A0ACB8ZRE3</accession>
<name>A0ACB8ZRE3_CICIN</name>
<dbReference type="EMBL" id="CM042016">
    <property type="protein sequence ID" value="KAI3700582.1"/>
    <property type="molecule type" value="Genomic_DNA"/>
</dbReference>
<organism evidence="1 2">
    <name type="scientific">Cichorium intybus</name>
    <name type="common">Chicory</name>
    <dbReference type="NCBI Taxonomy" id="13427"/>
    <lineage>
        <taxon>Eukaryota</taxon>
        <taxon>Viridiplantae</taxon>
        <taxon>Streptophyta</taxon>
        <taxon>Embryophyta</taxon>
        <taxon>Tracheophyta</taxon>
        <taxon>Spermatophyta</taxon>
        <taxon>Magnoliopsida</taxon>
        <taxon>eudicotyledons</taxon>
        <taxon>Gunneridae</taxon>
        <taxon>Pentapetalae</taxon>
        <taxon>asterids</taxon>
        <taxon>campanulids</taxon>
        <taxon>Asterales</taxon>
        <taxon>Asteraceae</taxon>
        <taxon>Cichorioideae</taxon>
        <taxon>Cichorieae</taxon>
        <taxon>Cichoriinae</taxon>
        <taxon>Cichorium</taxon>
    </lineage>
</organism>
<evidence type="ECO:0000313" key="1">
    <source>
        <dbReference type="EMBL" id="KAI3700582.1"/>
    </source>
</evidence>
<proteinExistence type="predicted"/>
<protein>
    <submittedName>
        <fullName evidence="1">Uncharacterized protein</fullName>
    </submittedName>
</protein>